<dbReference type="Pfam" id="PF25027">
    <property type="entry name" value="EGF1_RECK"/>
    <property type="match status" value="1"/>
</dbReference>
<evidence type="ECO:0000256" key="1">
    <source>
        <dbReference type="SAM" id="SignalP"/>
    </source>
</evidence>
<dbReference type="InterPro" id="IPR036058">
    <property type="entry name" value="Kazal_dom_sf"/>
</dbReference>
<dbReference type="Gene3D" id="3.30.60.30">
    <property type="match status" value="2"/>
</dbReference>
<feature type="chain" id="PRO_5043056095" description="Kazal-like domain-containing protein" evidence="1">
    <location>
        <begin position="18"/>
        <end position="953"/>
    </location>
</feature>
<dbReference type="GO" id="GO:0005886">
    <property type="term" value="C:plasma membrane"/>
    <property type="evidence" value="ECO:0007669"/>
    <property type="project" value="TreeGrafter"/>
</dbReference>
<dbReference type="InterPro" id="IPR056976">
    <property type="entry name" value="EGF1_RECK"/>
</dbReference>
<organism evidence="3 4">
    <name type="scientific">Patella caerulea</name>
    <name type="common">Rayed Mediterranean limpet</name>
    <dbReference type="NCBI Taxonomy" id="87958"/>
    <lineage>
        <taxon>Eukaryota</taxon>
        <taxon>Metazoa</taxon>
        <taxon>Spiralia</taxon>
        <taxon>Lophotrochozoa</taxon>
        <taxon>Mollusca</taxon>
        <taxon>Gastropoda</taxon>
        <taxon>Patellogastropoda</taxon>
        <taxon>Patelloidea</taxon>
        <taxon>Patellidae</taxon>
        <taxon>Patella</taxon>
    </lineage>
</organism>
<keyword evidence="4" id="KW-1185">Reference proteome</keyword>
<proteinExistence type="predicted"/>
<sequence length="953" mass="105312">MIARTLIVLLFATYVVSKEPSCCSRIQNLSCRYVCDQLLATQSNYHQTQKLINAANQCPSGLIEFWQCVNSSLTVVQELAKWEGRPCCDLAISSHCKQRCQQVKSESSLSKSCEPGLENHLFSCLKKQKGGEKCCHQAESYSCKLVCQSYYISNSTNRRENKNILFKHCHGNDEKVFHCVQRQIRSPRASNPAEKIPCCDRGTTPECQQRCRAVLQTSATEDGIIEEVIKGCGKPDVRAPLWQCFLATPPGKRNETPLVTGLDSAKLQCCAKAKTSRCRDLCTWTYNLDWVQHSSEFYQSCSYIQPVSVLEASMHSCLTDVEEPCQLGCKGLDFCSNFNHRPTQLFRSCNSQADKAARDAVNEWENGVISLPQMTIPVRDIRQCKPDVWKAIACALQIKPCLKKPSPLSLCMEDCIYILNECVDKSRLKEDKTVPQLCNALPSRTEDGACISVSKYLSKSADIGRENEVTSPCNPNPCGKGEVCRVRRRKCKHSEDCKPYICKAGCVLGQVSTFLVPRGAYVRIPEKQTGSQSKKQCFKACHCSHRNKIENCKQLPCFDDKQCVIGPGHRKESGSHFNIDSSLCVCHDGDMICSKNTCKPQMGASTSAISDMPGNCPAHYRPVCANNGKTYPNHCLAKCAGFKDNDLQKGSCSSIDPCINNICGTGNRCVARRQVCLSLQPGEFCNQFECVSESTTCNPHYHDSVCDTTGEEFTNACILFSHERTLAYRGHCMLGCSNQGEVCGHNGETYSSQCAALADRTTIDYPGKCRALGNITAGRSHCTNVRCQPLKPKNCKGLLPPGGCCPVCAAELQALFDPRQVQSAAKVMDEGPITVRVILDELSNHLTVAECDIYGYLSIEGGLVIIITTVVQEPTDLQLEACNSEAQRLEHLIRTGSPLLQSYLTLTPLLVAPIRKASLNSVNNPNSAVNIESTPILFLLTIMLHISKIHWFS</sequence>
<dbReference type="Pfam" id="PF25028">
    <property type="entry name" value="FnI_RECK"/>
    <property type="match status" value="1"/>
</dbReference>
<protein>
    <recommendedName>
        <fullName evidence="2">Kazal-like domain-containing protein</fullName>
    </recommendedName>
</protein>
<dbReference type="Pfam" id="PF07648">
    <property type="entry name" value="Kazal_2"/>
    <property type="match status" value="3"/>
</dbReference>
<feature type="signal peptide" evidence="1">
    <location>
        <begin position="1"/>
        <end position="17"/>
    </location>
</feature>
<evidence type="ECO:0000259" key="2">
    <source>
        <dbReference type="PROSITE" id="PS51465"/>
    </source>
</evidence>
<dbReference type="GO" id="GO:0030198">
    <property type="term" value="P:extracellular matrix organization"/>
    <property type="evidence" value="ECO:0007669"/>
    <property type="project" value="TreeGrafter"/>
</dbReference>
<evidence type="ECO:0000313" key="3">
    <source>
        <dbReference type="EMBL" id="KAK6166461.1"/>
    </source>
</evidence>
<dbReference type="AlphaFoldDB" id="A0AAN8G9K1"/>
<dbReference type="CDD" id="cd00104">
    <property type="entry name" value="KAZAL_FS"/>
    <property type="match status" value="1"/>
</dbReference>
<dbReference type="PROSITE" id="PS00282">
    <property type="entry name" value="KAZAL_1"/>
    <property type="match status" value="1"/>
</dbReference>
<comment type="caution">
    <text evidence="3">The sequence shown here is derived from an EMBL/GenBank/DDBJ whole genome shotgun (WGS) entry which is preliminary data.</text>
</comment>
<dbReference type="Pfam" id="PF23332">
    <property type="entry name" value="CC4_RECK"/>
    <property type="match status" value="2"/>
</dbReference>
<dbReference type="InterPro" id="IPR055110">
    <property type="entry name" value="RECK-like_N"/>
</dbReference>
<dbReference type="InterPro" id="IPR056979">
    <property type="entry name" value="FZ_RECK"/>
</dbReference>
<dbReference type="InterPro" id="IPR056977">
    <property type="entry name" value="FnI_RECK"/>
</dbReference>
<keyword evidence="1" id="KW-0732">Signal</keyword>
<gene>
    <name evidence="3" type="ORF">SNE40_023147</name>
</gene>
<dbReference type="Pfam" id="PF23298">
    <property type="entry name" value="FZ_RECK"/>
    <property type="match status" value="1"/>
</dbReference>
<dbReference type="InterPro" id="IPR056978">
    <property type="entry name" value="CC4_RECK"/>
</dbReference>
<feature type="domain" description="Kazal-like" evidence="2">
    <location>
        <begin position="604"/>
        <end position="654"/>
    </location>
</feature>
<evidence type="ECO:0000313" key="4">
    <source>
        <dbReference type="Proteomes" id="UP001347796"/>
    </source>
</evidence>
<reference evidence="3 4" key="1">
    <citation type="submission" date="2024-01" db="EMBL/GenBank/DDBJ databases">
        <title>The genome of the rayed Mediterranean limpet Patella caerulea (Linnaeus, 1758).</title>
        <authorList>
            <person name="Anh-Thu Weber A."/>
            <person name="Halstead-Nussloch G."/>
        </authorList>
    </citation>
    <scope>NUCLEOTIDE SEQUENCE [LARGE SCALE GENOMIC DNA]</scope>
    <source>
        <strain evidence="3">AATW-2023a</strain>
        <tissue evidence="3">Whole specimen</tissue>
    </source>
</reference>
<dbReference type="PANTHER" id="PTHR13487:SF3">
    <property type="entry name" value="REVERSION-INDUCING CYSTEINE-RICH PROTEIN WITH KAZAL MOTIFS"/>
    <property type="match status" value="1"/>
</dbReference>
<name>A0AAN8G9K1_PATCE</name>
<dbReference type="EMBL" id="JAZGQO010000021">
    <property type="protein sequence ID" value="KAK6166461.1"/>
    <property type="molecule type" value="Genomic_DNA"/>
</dbReference>
<dbReference type="GO" id="GO:0008191">
    <property type="term" value="F:metalloendopeptidase inhibitor activity"/>
    <property type="evidence" value="ECO:0007669"/>
    <property type="project" value="InterPro"/>
</dbReference>
<dbReference type="InterPro" id="IPR039016">
    <property type="entry name" value="RECK"/>
</dbReference>
<dbReference type="Pfam" id="PF22961">
    <property type="entry name" value="RECK-like_N"/>
    <property type="match status" value="1"/>
</dbReference>
<dbReference type="PROSITE" id="PS51465">
    <property type="entry name" value="KAZAL_2"/>
    <property type="match status" value="1"/>
</dbReference>
<dbReference type="Proteomes" id="UP001347796">
    <property type="component" value="Unassembled WGS sequence"/>
</dbReference>
<dbReference type="SMART" id="SM00280">
    <property type="entry name" value="KAZAL"/>
    <property type="match status" value="3"/>
</dbReference>
<accession>A0AAN8G9K1</accession>
<dbReference type="PANTHER" id="PTHR13487">
    <property type="entry name" value="SERINE PROTEASE INHIBITOR"/>
    <property type="match status" value="1"/>
</dbReference>
<dbReference type="SUPFAM" id="SSF100895">
    <property type="entry name" value="Kazal-type serine protease inhibitors"/>
    <property type="match status" value="2"/>
</dbReference>
<dbReference type="InterPro" id="IPR002350">
    <property type="entry name" value="Kazal_dom"/>
</dbReference>